<dbReference type="InterPro" id="IPR014710">
    <property type="entry name" value="RmlC-like_jellyroll"/>
</dbReference>
<dbReference type="PIRSF" id="PIRSF006232">
    <property type="entry name" value="Pirin"/>
    <property type="match status" value="1"/>
</dbReference>
<evidence type="ECO:0000256" key="2">
    <source>
        <dbReference type="PIRSR" id="PIRSR006232-1"/>
    </source>
</evidence>
<dbReference type="GO" id="GO:0046872">
    <property type="term" value="F:metal ion binding"/>
    <property type="evidence" value="ECO:0007669"/>
    <property type="project" value="UniProtKB-KW"/>
</dbReference>
<protein>
    <recommendedName>
        <fullName evidence="8">Pirin family protein</fullName>
    </recommendedName>
</protein>
<accession>A0A562SH89</accession>
<comment type="caution">
    <text evidence="6">The sequence shown here is derived from an EMBL/GenBank/DDBJ whole genome shotgun (WGS) entry which is preliminary data.</text>
</comment>
<dbReference type="InterPro" id="IPR012093">
    <property type="entry name" value="Pirin"/>
</dbReference>
<dbReference type="Proteomes" id="UP000316167">
    <property type="component" value="Unassembled WGS sequence"/>
</dbReference>
<keyword evidence="2" id="KW-0479">Metal-binding</keyword>
<feature type="domain" description="Pirin C-terminal" evidence="5">
    <location>
        <begin position="196"/>
        <end position="293"/>
    </location>
</feature>
<proteinExistence type="inferred from homology"/>
<feature type="binding site" evidence="2">
    <location>
        <position position="121"/>
    </location>
    <ligand>
        <name>Fe cation</name>
        <dbReference type="ChEBI" id="CHEBI:24875"/>
    </ligand>
</feature>
<dbReference type="AlphaFoldDB" id="A0A562SH89"/>
<evidence type="ECO:0000256" key="1">
    <source>
        <dbReference type="ARBA" id="ARBA00008416"/>
    </source>
</evidence>
<gene>
    <name evidence="6" type="ORF">IQ13_3308</name>
</gene>
<evidence type="ECO:0008006" key="8">
    <source>
        <dbReference type="Google" id="ProtNLM"/>
    </source>
</evidence>
<feature type="binding site" evidence="2">
    <location>
        <position position="75"/>
    </location>
    <ligand>
        <name>Fe cation</name>
        <dbReference type="ChEBI" id="CHEBI:24875"/>
    </ligand>
</feature>
<evidence type="ECO:0000256" key="3">
    <source>
        <dbReference type="RuleBase" id="RU003457"/>
    </source>
</evidence>
<dbReference type="CDD" id="cd02909">
    <property type="entry name" value="cupin_pirin_N"/>
    <property type="match status" value="1"/>
</dbReference>
<dbReference type="EMBL" id="VLLE01000005">
    <property type="protein sequence ID" value="TWI80629.1"/>
    <property type="molecule type" value="Genomic_DNA"/>
</dbReference>
<feature type="domain" description="Pirin N-terminal" evidence="4">
    <location>
        <begin position="42"/>
        <end position="141"/>
    </location>
</feature>
<keyword evidence="7" id="KW-1185">Reference proteome</keyword>
<feature type="binding site" evidence="2">
    <location>
        <position position="77"/>
    </location>
    <ligand>
        <name>Fe cation</name>
        <dbReference type="ChEBI" id="CHEBI:24875"/>
    </ligand>
</feature>
<comment type="similarity">
    <text evidence="1 3">Belongs to the pirin family.</text>
</comment>
<keyword evidence="2" id="KW-0408">Iron</keyword>
<evidence type="ECO:0000313" key="7">
    <source>
        <dbReference type="Proteomes" id="UP000316167"/>
    </source>
</evidence>
<evidence type="ECO:0000259" key="5">
    <source>
        <dbReference type="Pfam" id="PF05726"/>
    </source>
</evidence>
<reference evidence="6 7" key="1">
    <citation type="journal article" date="2015" name="Stand. Genomic Sci.">
        <title>Genomic Encyclopedia of Bacterial and Archaeal Type Strains, Phase III: the genomes of soil and plant-associated and newly described type strains.</title>
        <authorList>
            <person name="Whitman W.B."/>
            <person name="Woyke T."/>
            <person name="Klenk H.P."/>
            <person name="Zhou Y."/>
            <person name="Lilburn T.G."/>
            <person name="Beck B.J."/>
            <person name="De Vos P."/>
            <person name="Vandamme P."/>
            <person name="Eisen J.A."/>
            <person name="Garrity G."/>
            <person name="Hugenholtz P."/>
            <person name="Kyrpides N.C."/>
        </authorList>
    </citation>
    <scope>NUCLEOTIDE SEQUENCE [LARGE SCALE GENOMIC DNA]</scope>
    <source>
        <strain evidence="6 7">CGMCC 1.7271</strain>
    </source>
</reference>
<dbReference type="Gene3D" id="2.60.120.10">
    <property type="entry name" value="Jelly Rolls"/>
    <property type="match status" value="2"/>
</dbReference>
<dbReference type="InterPro" id="IPR011051">
    <property type="entry name" value="RmlC_Cupin_sf"/>
</dbReference>
<dbReference type="PANTHER" id="PTHR13903:SF8">
    <property type="entry name" value="PIRIN"/>
    <property type="match status" value="1"/>
</dbReference>
<dbReference type="SUPFAM" id="SSF51182">
    <property type="entry name" value="RmlC-like cupins"/>
    <property type="match status" value="1"/>
</dbReference>
<dbReference type="Pfam" id="PF05726">
    <property type="entry name" value="Pirin_C"/>
    <property type="match status" value="1"/>
</dbReference>
<evidence type="ECO:0000259" key="4">
    <source>
        <dbReference type="Pfam" id="PF02678"/>
    </source>
</evidence>
<name>A0A562SH89_9BACT</name>
<sequence length="312" mass="35266">MLHFNLAATFLHLQKWMLMSNINLIIEERATSIGKFMVGRLLPFREKRMVGPFIFIDHMGPVQMNERENMDVLPHPHIGLSTLTFLFEGSIMHRDTLGTEVEIKPGAVNWMTAGKGIVHSERTPAYLRHSTKTMHGLQIWVALPKELEQMEPEFCHINAEDIPAWTDEALQYQLVAGEACGRKSPVPVYSKLFMLEIKSSTAQTVNIGSELYGEAGLYILEGGIASEGNRYGPKQLLVAKDSSLCSFTIEANSTIYIFGGEPFAEERFIDWNFVATDKALIEAAKQKWIAQEFDKIKGEENEFVPYPALKRK</sequence>
<dbReference type="InterPro" id="IPR003829">
    <property type="entry name" value="Pirin_N_dom"/>
</dbReference>
<dbReference type="InterPro" id="IPR008778">
    <property type="entry name" value="Pirin_C_dom"/>
</dbReference>
<dbReference type="Pfam" id="PF02678">
    <property type="entry name" value="Pirin"/>
    <property type="match status" value="1"/>
</dbReference>
<feature type="binding site" evidence="2">
    <location>
        <position position="119"/>
    </location>
    <ligand>
        <name>Fe cation</name>
        <dbReference type="ChEBI" id="CHEBI:24875"/>
    </ligand>
</feature>
<comment type="cofactor">
    <cofactor evidence="2">
        <name>Fe cation</name>
        <dbReference type="ChEBI" id="CHEBI:24875"/>
    </cofactor>
    <text evidence="2">Binds 1 Fe cation per subunit.</text>
</comment>
<organism evidence="6 7">
    <name type="scientific">Lacibacter cauensis</name>
    <dbReference type="NCBI Taxonomy" id="510947"/>
    <lineage>
        <taxon>Bacteria</taxon>
        <taxon>Pseudomonadati</taxon>
        <taxon>Bacteroidota</taxon>
        <taxon>Chitinophagia</taxon>
        <taxon>Chitinophagales</taxon>
        <taxon>Chitinophagaceae</taxon>
        <taxon>Lacibacter</taxon>
    </lineage>
</organism>
<evidence type="ECO:0000313" key="6">
    <source>
        <dbReference type="EMBL" id="TWI80629.1"/>
    </source>
</evidence>
<dbReference type="PANTHER" id="PTHR13903">
    <property type="entry name" value="PIRIN-RELATED"/>
    <property type="match status" value="1"/>
</dbReference>